<dbReference type="InterPro" id="IPR015797">
    <property type="entry name" value="NUDIX_hydrolase-like_dom_sf"/>
</dbReference>
<keyword evidence="6" id="KW-0227">DNA damage</keyword>
<dbReference type="GO" id="GO:0044716">
    <property type="term" value="F:8-oxo-GDP phosphatase activity"/>
    <property type="evidence" value="ECO:0007669"/>
    <property type="project" value="TreeGrafter"/>
</dbReference>
<comment type="catalytic activity">
    <reaction evidence="10">
        <text>8-oxo-dGTP + H2O = 8-oxo-dGMP + diphosphate + H(+)</text>
        <dbReference type="Rhea" id="RHEA:31575"/>
        <dbReference type="ChEBI" id="CHEBI:15377"/>
        <dbReference type="ChEBI" id="CHEBI:15378"/>
        <dbReference type="ChEBI" id="CHEBI:33019"/>
        <dbReference type="ChEBI" id="CHEBI:63224"/>
        <dbReference type="ChEBI" id="CHEBI:77896"/>
        <dbReference type="EC" id="3.6.1.55"/>
    </reaction>
</comment>
<keyword evidence="3" id="KW-0515">Mutator protein</keyword>
<proteinExistence type="inferred from homology"/>
<evidence type="ECO:0000256" key="1">
    <source>
        <dbReference type="ARBA" id="ARBA00001946"/>
    </source>
</evidence>
<dbReference type="GO" id="GO:0006281">
    <property type="term" value="P:DNA repair"/>
    <property type="evidence" value="ECO:0007669"/>
    <property type="project" value="UniProtKB-KW"/>
</dbReference>
<dbReference type="GO" id="GO:0044715">
    <property type="term" value="F:8-oxo-dGDP phosphatase activity"/>
    <property type="evidence" value="ECO:0007669"/>
    <property type="project" value="TreeGrafter"/>
</dbReference>
<accession>A0A2H0XC06</accession>
<keyword evidence="9" id="KW-0234">DNA repair</keyword>
<name>A0A2H0XC06_UNCKA</name>
<evidence type="ECO:0000313" key="15">
    <source>
        <dbReference type="Proteomes" id="UP000231252"/>
    </source>
</evidence>
<keyword evidence="4" id="KW-0235">DNA replication</keyword>
<dbReference type="Proteomes" id="UP000231252">
    <property type="component" value="Unassembled WGS sequence"/>
</dbReference>
<dbReference type="PANTHER" id="PTHR47707:SF1">
    <property type="entry name" value="NUDIX HYDROLASE FAMILY PROTEIN"/>
    <property type="match status" value="1"/>
</dbReference>
<dbReference type="SUPFAM" id="SSF55811">
    <property type="entry name" value="Nudix"/>
    <property type="match status" value="1"/>
</dbReference>
<keyword evidence="7 12" id="KW-0378">Hydrolase</keyword>
<dbReference type="GO" id="GO:0046872">
    <property type="term" value="F:metal ion binding"/>
    <property type="evidence" value="ECO:0007669"/>
    <property type="project" value="UniProtKB-KW"/>
</dbReference>
<feature type="domain" description="Nudix hydrolase" evidence="13">
    <location>
        <begin position="9"/>
        <end position="141"/>
    </location>
</feature>
<evidence type="ECO:0000256" key="5">
    <source>
        <dbReference type="ARBA" id="ARBA00022723"/>
    </source>
</evidence>
<evidence type="ECO:0000256" key="4">
    <source>
        <dbReference type="ARBA" id="ARBA00022705"/>
    </source>
</evidence>
<dbReference type="PANTHER" id="PTHR47707">
    <property type="entry name" value="8-OXO-DGTP DIPHOSPHATASE"/>
    <property type="match status" value="1"/>
</dbReference>
<dbReference type="InterPro" id="IPR000086">
    <property type="entry name" value="NUDIX_hydrolase_dom"/>
</dbReference>
<dbReference type="Pfam" id="PF00293">
    <property type="entry name" value="NUDIX"/>
    <property type="match status" value="1"/>
</dbReference>
<comment type="similarity">
    <text evidence="2 12">Belongs to the Nudix hydrolase family.</text>
</comment>
<dbReference type="GO" id="GO:0035539">
    <property type="term" value="F:8-oxo-7,8-dihydrodeoxyguanosine triphosphate pyrophosphatase activity"/>
    <property type="evidence" value="ECO:0007669"/>
    <property type="project" value="UniProtKB-EC"/>
</dbReference>
<evidence type="ECO:0000256" key="10">
    <source>
        <dbReference type="ARBA" id="ARBA00035861"/>
    </source>
</evidence>
<dbReference type="PRINTS" id="PR00502">
    <property type="entry name" value="NUDIXFAMILY"/>
</dbReference>
<evidence type="ECO:0000256" key="3">
    <source>
        <dbReference type="ARBA" id="ARBA00022457"/>
    </source>
</evidence>
<keyword evidence="8" id="KW-0460">Magnesium</keyword>
<dbReference type="Gene3D" id="3.90.79.10">
    <property type="entry name" value="Nucleoside Triphosphate Pyrophosphohydrolase"/>
    <property type="match status" value="1"/>
</dbReference>
<evidence type="ECO:0000256" key="12">
    <source>
        <dbReference type="RuleBase" id="RU003476"/>
    </source>
</evidence>
<dbReference type="InterPro" id="IPR020476">
    <property type="entry name" value="Nudix_hydrolase"/>
</dbReference>
<dbReference type="PROSITE" id="PS00893">
    <property type="entry name" value="NUDIX_BOX"/>
    <property type="match status" value="1"/>
</dbReference>
<dbReference type="EC" id="3.6.1.55" evidence="11"/>
<organism evidence="14 15">
    <name type="scientific">candidate division WWE3 bacterium CG08_land_8_20_14_0_20_41_10</name>
    <dbReference type="NCBI Taxonomy" id="1975085"/>
    <lineage>
        <taxon>Bacteria</taxon>
        <taxon>Katanobacteria</taxon>
    </lineage>
</organism>
<evidence type="ECO:0000256" key="8">
    <source>
        <dbReference type="ARBA" id="ARBA00022842"/>
    </source>
</evidence>
<evidence type="ECO:0000256" key="7">
    <source>
        <dbReference type="ARBA" id="ARBA00022801"/>
    </source>
</evidence>
<gene>
    <name evidence="14" type="ORF">COT50_01800</name>
</gene>
<dbReference type="InterPro" id="IPR020084">
    <property type="entry name" value="NUDIX_hydrolase_CS"/>
</dbReference>
<dbReference type="AlphaFoldDB" id="A0A2H0XC06"/>
<sequence>MDNTSDDKSRKQVVLGIMKNTQGKVLIISRVHPEKTSDGQTLSWAFPGGTIHVGETDFQALAREMKEETGYEVKVGEQISERDFPGLTAHLKYFKCDLVKVKTTIVEETHEIDRIKWVEPAVLSKFFTTDLDPKVAQYLGI</sequence>
<evidence type="ECO:0000256" key="6">
    <source>
        <dbReference type="ARBA" id="ARBA00022763"/>
    </source>
</evidence>
<comment type="cofactor">
    <cofactor evidence="1">
        <name>Mg(2+)</name>
        <dbReference type="ChEBI" id="CHEBI:18420"/>
    </cofactor>
</comment>
<evidence type="ECO:0000256" key="9">
    <source>
        <dbReference type="ARBA" id="ARBA00023204"/>
    </source>
</evidence>
<dbReference type="GO" id="GO:0008413">
    <property type="term" value="F:8-oxo-7,8-dihydroguanosine triphosphate pyrophosphatase activity"/>
    <property type="evidence" value="ECO:0007669"/>
    <property type="project" value="TreeGrafter"/>
</dbReference>
<dbReference type="GO" id="GO:0006260">
    <property type="term" value="P:DNA replication"/>
    <property type="evidence" value="ECO:0007669"/>
    <property type="project" value="UniProtKB-KW"/>
</dbReference>
<dbReference type="InterPro" id="IPR047127">
    <property type="entry name" value="MutT-like"/>
</dbReference>
<dbReference type="PROSITE" id="PS51462">
    <property type="entry name" value="NUDIX"/>
    <property type="match status" value="1"/>
</dbReference>
<evidence type="ECO:0000256" key="2">
    <source>
        <dbReference type="ARBA" id="ARBA00005582"/>
    </source>
</evidence>
<protein>
    <recommendedName>
        <fullName evidence="11">8-oxo-dGTP diphosphatase</fullName>
        <ecNumber evidence="11">3.6.1.55</ecNumber>
    </recommendedName>
</protein>
<keyword evidence="5" id="KW-0479">Metal-binding</keyword>
<evidence type="ECO:0000259" key="13">
    <source>
        <dbReference type="PROSITE" id="PS51462"/>
    </source>
</evidence>
<dbReference type="EMBL" id="PEYU01000032">
    <property type="protein sequence ID" value="PIS22464.1"/>
    <property type="molecule type" value="Genomic_DNA"/>
</dbReference>
<reference evidence="15" key="1">
    <citation type="submission" date="2017-09" db="EMBL/GenBank/DDBJ databases">
        <title>Depth-based differentiation of microbial function through sediment-hosted aquifers and enrichment of novel symbionts in the deep terrestrial subsurface.</title>
        <authorList>
            <person name="Probst A.J."/>
            <person name="Ladd B."/>
            <person name="Jarett J.K."/>
            <person name="Geller-Mcgrath D.E."/>
            <person name="Sieber C.M.K."/>
            <person name="Emerson J.B."/>
            <person name="Anantharaman K."/>
            <person name="Thomas B.C."/>
            <person name="Malmstrom R."/>
            <person name="Stieglmeier M."/>
            <person name="Klingl A."/>
            <person name="Woyke T."/>
            <person name="Ryan C.M."/>
            <person name="Banfield J.F."/>
        </authorList>
    </citation>
    <scope>NUCLEOTIDE SEQUENCE [LARGE SCALE GENOMIC DNA]</scope>
</reference>
<evidence type="ECO:0000256" key="11">
    <source>
        <dbReference type="ARBA" id="ARBA00038905"/>
    </source>
</evidence>
<evidence type="ECO:0000313" key="14">
    <source>
        <dbReference type="EMBL" id="PIS22464.1"/>
    </source>
</evidence>
<comment type="caution">
    <text evidence="14">The sequence shown here is derived from an EMBL/GenBank/DDBJ whole genome shotgun (WGS) entry which is preliminary data.</text>
</comment>